<dbReference type="Gene3D" id="1.20.1250.20">
    <property type="entry name" value="MFS general substrate transporter like domains"/>
    <property type="match status" value="1"/>
</dbReference>
<feature type="transmembrane region" description="Helical" evidence="12">
    <location>
        <begin position="402"/>
        <end position="422"/>
    </location>
</feature>
<evidence type="ECO:0000313" key="13">
    <source>
        <dbReference type="EMBL" id="RDW75170.1"/>
    </source>
</evidence>
<keyword evidence="8" id="KW-0406">Ion transport</keyword>
<evidence type="ECO:0000256" key="11">
    <source>
        <dbReference type="ARBA" id="ARBA00032555"/>
    </source>
</evidence>
<feature type="transmembrane region" description="Helical" evidence="12">
    <location>
        <begin position="6"/>
        <end position="23"/>
    </location>
</feature>
<protein>
    <recommendedName>
        <fullName evidence="3">Molybdate-anion transporter</fullName>
    </recommendedName>
    <alternativeName>
        <fullName evidence="10">Major facilitator superfamily domain-containing protein 5</fullName>
    </alternativeName>
    <alternativeName>
        <fullName evidence="11">Molybdate transporter 2 homolog</fullName>
    </alternativeName>
</protein>
<evidence type="ECO:0000256" key="5">
    <source>
        <dbReference type="ARBA" id="ARBA00022475"/>
    </source>
</evidence>
<evidence type="ECO:0000256" key="8">
    <source>
        <dbReference type="ARBA" id="ARBA00023065"/>
    </source>
</evidence>
<dbReference type="GO" id="GO:0005886">
    <property type="term" value="C:plasma membrane"/>
    <property type="evidence" value="ECO:0007669"/>
    <property type="project" value="UniProtKB-SubCell"/>
</dbReference>
<dbReference type="PANTHER" id="PTHR23516:SF1">
    <property type="entry name" value="MOLYBDATE-ANION TRANSPORTER"/>
    <property type="match status" value="1"/>
</dbReference>
<keyword evidence="6 12" id="KW-0812">Transmembrane</keyword>
<evidence type="ECO:0000256" key="3">
    <source>
        <dbReference type="ARBA" id="ARBA00021242"/>
    </source>
</evidence>
<evidence type="ECO:0000256" key="7">
    <source>
        <dbReference type="ARBA" id="ARBA00022989"/>
    </source>
</evidence>
<feature type="transmembrane region" description="Helical" evidence="12">
    <location>
        <begin position="345"/>
        <end position="363"/>
    </location>
</feature>
<evidence type="ECO:0000256" key="9">
    <source>
        <dbReference type="ARBA" id="ARBA00023136"/>
    </source>
</evidence>
<evidence type="ECO:0000256" key="4">
    <source>
        <dbReference type="ARBA" id="ARBA00022448"/>
    </source>
</evidence>
<keyword evidence="5" id="KW-1003">Cell membrane</keyword>
<dbReference type="PANTHER" id="PTHR23516">
    <property type="entry name" value="SAM (S-ADENOSYL METHIONINE) TRANSPORTER"/>
    <property type="match status" value="1"/>
</dbReference>
<feature type="transmembrane region" description="Helical" evidence="12">
    <location>
        <begin position="119"/>
        <end position="136"/>
    </location>
</feature>
<dbReference type="SUPFAM" id="SSF103473">
    <property type="entry name" value="MFS general substrate transporter"/>
    <property type="match status" value="1"/>
</dbReference>
<feature type="transmembrane region" description="Helical" evidence="12">
    <location>
        <begin position="180"/>
        <end position="201"/>
    </location>
</feature>
<feature type="transmembrane region" description="Helical" evidence="12">
    <location>
        <begin position="55"/>
        <end position="75"/>
    </location>
</feature>
<evidence type="ECO:0000256" key="2">
    <source>
        <dbReference type="ARBA" id="ARBA00004651"/>
    </source>
</evidence>
<evidence type="ECO:0000256" key="12">
    <source>
        <dbReference type="SAM" id="Phobius"/>
    </source>
</evidence>
<reference evidence="13 14" key="1">
    <citation type="journal article" date="2018" name="IMA Fungus">
        <title>IMA Genome-F 9: Draft genome sequence of Annulohypoxylon stygium, Aspergillus mulundensis, Berkeleyomyces basicola (syn. Thielaviopsis basicola), Ceratocystis smalleyi, two Cercospora beticola strains, Coleophoma cylindrospora, Fusarium fracticaudum, Phialophora cf. hyalina, and Morchella septimelata.</title>
        <authorList>
            <person name="Wingfield B.D."/>
            <person name="Bills G.F."/>
            <person name="Dong Y."/>
            <person name="Huang W."/>
            <person name="Nel W.J."/>
            <person name="Swalarsk-Parry B.S."/>
            <person name="Vaghefi N."/>
            <person name="Wilken P.M."/>
            <person name="An Z."/>
            <person name="de Beer Z.W."/>
            <person name="De Vos L."/>
            <person name="Chen L."/>
            <person name="Duong T.A."/>
            <person name="Gao Y."/>
            <person name="Hammerbacher A."/>
            <person name="Kikkert J.R."/>
            <person name="Li Y."/>
            <person name="Li H."/>
            <person name="Li K."/>
            <person name="Li Q."/>
            <person name="Liu X."/>
            <person name="Ma X."/>
            <person name="Naidoo K."/>
            <person name="Pethybridge S.J."/>
            <person name="Sun J."/>
            <person name="Steenkamp E.T."/>
            <person name="van der Nest M.A."/>
            <person name="van Wyk S."/>
            <person name="Wingfield M.J."/>
            <person name="Xiong C."/>
            <person name="Yue Q."/>
            <person name="Zhang X."/>
        </authorList>
    </citation>
    <scope>NUCLEOTIDE SEQUENCE [LARGE SCALE GENOMIC DNA]</scope>
    <source>
        <strain evidence="13 14">BP6252</strain>
    </source>
</reference>
<keyword evidence="14" id="KW-1185">Reference proteome</keyword>
<dbReference type="InterPro" id="IPR036259">
    <property type="entry name" value="MFS_trans_sf"/>
</dbReference>
<feature type="transmembrane region" description="Helical" evidence="12">
    <location>
        <begin position="369"/>
        <end position="390"/>
    </location>
</feature>
<dbReference type="Pfam" id="PF05631">
    <property type="entry name" value="MFS_5"/>
    <property type="match status" value="1"/>
</dbReference>
<sequence length="456" mass="50579">MDFYASAFVLLISACGLLTWRQYRTSEETTEQKSLTQQDAYSPSQKAEAQRFSKLFLTVYCLVMASDWLQGPYVYSLYKDQFELQETVVAALFTTGFVSAGISGYYAGHFADKFGRKTACLLFCVTYATSCFSTLIPSLPVLFIGRVFGGVSTSLMYSAVESWMVTEYHKRQLEKSGTSLSSMFGIMTTLNSVMAILSGIFSEWLVRITSTRRSPFMASAALLIISFMIISRTWTENYGDSGNVSETSNSTVPAKNVIKMVFTDQRILTLGLASCFFEGSMYLFVFFWTPALKAARSQASTNGDHHAAGLPLGMIFACFMASVMLGSLLFNLLVSKYRIISHSRLLTIIFATASSSLLVTVVVKDETLTFWSFCIFEACVGMYWPSVGYLKGRVIDDSVRARVYGLMRIPLNVFVVVALSLIQEGEAYRNQVFMTCSGLLVVVSGIFHYAVTESVS</sequence>
<comment type="caution">
    <text evidence="13">The sequence shown here is derived from an EMBL/GenBank/DDBJ whole genome shotgun (WGS) entry which is preliminary data.</text>
</comment>
<dbReference type="AlphaFoldDB" id="A0A3D8RMK3"/>
<feature type="transmembrane region" description="Helical" evidence="12">
    <location>
        <begin position="308"/>
        <end position="333"/>
    </location>
</feature>
<keyword evidence="7 12" id="KW-1133">Transmembrane helix</keyword>
<feature type="transmembrane region" description="Helical" evidence="12">
    <location>
        <begin position="267"/>
        <end position="288"/>
    </location>
</feature>
<organism evidence="13 14">
    <name type="scientific">Coleophoma cylindrospora</name>
    <dbReference type="NCBI Taxonomy" id="1849047"/>
    <lineage>
        <taxon>Eukaryota</taxon>
        <taxon>Fungi</taxon>
        <taxon>Dikarya</taxon>
        <taxon>Ascomycota</taxon>
        <taxon>Pezizomycotina</taxon>
        <taxon>Leotiomycetes</taxon>
        <taxon>Helotiales</taxon>
        <taxon>Dermateaceae</taxon>
        <taxon>Coleophoma</taxon>
    </lineage>
</organism>
<proteinExistence type="predicted"/>
<keyword evidence="4" id="KW-0813">Transport</keyword>
<evidence type="ECO:0000256" key="6">
    <source>
        <dbReference type="ARBA" id="ARBA00022692"/>
    </source>
</evidence>
<name>A0A3D8RMK3_9HELO</name>
<feature type="transmembrane region" description="Helical" evidence="12">
    <location>
        <begin position="87"/>
        <end position="107"/>
    </location>
</feature>
<dbReference type="OrthoDB" id="263957at2759"/>
<evidence type="ECO:0000256" key="1">
    <source>
        <dbReference type="ARBA" id="ARBA00003019"/>
    </source>
</evidence>
<comment type="subcellular location">
    <subcellularLocation>
        <location evidence="2">Cell membrane</location>
        <topology evidence="2">Multi-pass membrane protein</topology>
    </subcellularLocation>
</comment>
<dbReference type="InterPro" id="IPR008509">
    <property type="entry name" value="MOT2/MFSD5"/>
</dbReference>
<evidence type="ECO:0000256" key="10">
    <source>
        <dbReference type="ARBA" id="ARBA00030646"/>
    </source>
</evidence>
<dbReference type="GO" id="GO:0015098">
    <property type="term" value="F:molybdate ion transmembrane transporter activity"/>
    <property type="evidence" value="ECO:0007669"/>
    <property type="project" value="InterPro"/>
</dbReference>
<evidence type="ECO:0000313" key="14">
    <source>
        <dbReference type="Proteomes" id="UP000256645"/>
    </source>
</evidence>
<dbReference type="GO" id="GO:0006811">
    <property type="term" value="P:monoatomic ion transport"/>
    <property type="evidence" value="ECO:0007669"/>
    <property type="project" value="UniProtKB-KW"/>
</dbReference>
<dbReference type="CDD" id="cd17487">
    <property type="entry name" value="MFS_MFSD5_like"/>
    <property type="match status" value="1"/>
</dbReference>
<dbReference type="Proteomes" id="UP000256645">
    <property type="component" value="Unassembled WGS sequence"/>
</dbReference>
<keyword evidence="9 12" id="KW-0472">Membrane</keyword>
<gene>
    <name evidence="13" type="ORF">BP6252_06312</name>
</gene>
<comment type="function">
    <text evidence="1">Mediates high-affinity intracellular uptake of the rare oligo-element molybdenum.</text>
</comment>
<feature type="transmembrane region" description="Helical" evidence="12">
    <location>
        <begin position="428"/>
        <end position="451"/>
    </location>
</feature>
<dbReference type="EMBL" id="PDLM01000006">
    <property type="protein sequence ID" value="RDW75170.1"/>
    <property type="molecule type" value="Genomic_DNA"/>
</dbReference>
<accession>A0A3D8RMK3</accession>